<keyword evidence="2" id="KW-0238">DNA-binding</keyword>
<sequence length="230" mass="24863">MSDSPRGRPPLPLDEIFTEALALMADGGLETLGMRALARRLGSSTSTLYRQFPGGKDELCNRLAEHVLADILGAIAAADLGDQWDVVVERSAIITFDVLRYHPHSAALFAGQVRFGRAGLLRYEHSLRLLMDAGLSPAAAAAADHALARLIVGYALQSAVDTADSRATVIEHYRELDDAEFPYVATVVPALPKDLRTEFEFALHTFMAGLRSFVADGPGDAALRQERGHP</sequence>
<dbReference type="Proteomes" id="UP001347146">
    <property type="component" value="Unassembled WGS sequence"/>
</dbReference>
<proteinExistence type="predicted"/>
<evidence type="ECO:0000313" key="7">
    <source>
        <dbReference type="Proteomes" id="UP001347146"/>
    </source>
</evidence>
<accession>A0ABU7MAD9</accession>
<evidence type="ECO:0000256" key="1">
    <source>
        <dbReference type="ARBA" id="ARBA00023015"/>
    </source>
</evidence>
<evidence type="ECO:0000259" key="5">
    <source>
        <dbReference type="Pfam" id="PF02909"/>
    </source>
</evidence>
<dbReference type="Pfam" id="PF00440">
    <property type="entry name" value="TetR_N"/>
    <property type="match status" value="1"/>
</dbReference>
<feature type="domain" description="HTH tetR-type" evidence="4">
    <location>
        <begin position="16"/>
        <end position="61"/>
    </location>
</feature>
<dbReference type="EMBL" id="JAZDUF010000001">
    <property type="protein sequence ID" value="MEE3849982.1"/>
    <property type="molecule type" value="Genomic_DNA"/>
</dbReference>
<comment type="caution">
    <text evidence="6">The sequence shown here is derived from an EMBL/GenBank/DDBJ whole genome shotgun (WGS) entry which is preliminary data.</text>
</comment>
<keyword evidence="1" id="KW-0805">Transcription regulation</keyword>
<evidence type="ECO:0000256" key="2">
    <source>
        <dbReference type="ARBA" id="ARBA00023125"/>
    </source>
</evidence>
<dbReference type="SUPFAM" id="SSF48498">
    <property type="entry name" value="Tetracyclin repressor-like, C-terminal domain"/>
    <property type="match status" value="1"/>
</dbReference>
<dbReference type="InterPro" id="IPR001647">
    <property type="entry name" value="HTH_TetR"/>
</dbReference>
<protein>
    <submittedName>
        <fullName evidence="6">Helix-turn-helix domain-containing protein</fullName>
    </submittedName>
</protein>
<organism evidence="6 7">
    <name type="scientific">Gordonia sesuvii</name>
    <dbReference type="NCBI Taxonomy" id="3116777"/>
    <lineage>
        <taxon>Bacteria</taxon>
        <taxon>Bacillati</taxon>
        <taxon>Actinomycetota</taxon>
        <taxon>Actinomycetes</taxon>
        <taxon>Mycobacteriales</taxon>
        <taxon>Gordoniaceae</taxon>
        <taxon>Gordonia</taxon>
    </lineage>
</organism>
<keyword evidence="7" id="KW-1185">Reference proteome</keyword>
<reference evidence="6 7" key="1">
    <citation type="submission" date="2024-01" db="EMBL/GenBank/DDBJ databases">
        <title>Draft genome sequence of Gordonia sp. LSe1-13.</title>
        <authorList>
            <person name="Suphannarot A."/>
            <person name="Mingma R."/>
        </authorList>
    </citation>
    <scope>NUCLEOTIDE SEQUENCE [LARGE SCALE GENOMIC DNA]</scope>
    <source>
        <strain evidence="6 7">LSe1-13</strain>
    </source>
</reference>
<evidence type="ECO:0000313" key="6">
    <source>
        <dbReference type="EMBL" id="MEE3849982.1"/>
    </source>
</evidence>
<dbReference type="InterPro" id="IPR004111">
    <property type="entry name" value="Repressor_TetR_C"/>
</dbReference>
<evidence type="ECO:0000256" key="3">
    <source>
        <dbReference type="ARBA" id="ARBA00023163"/>
    </source>
</evidence>
<dbReference type="InterPro" id="IPR009057">
    <property type="entry name" value="Homeodomain-like_sf"/>
</dbReference>
<evidence type="ECO:0000259" key="4">
    <source>
        <dbReference type="Pfam" id="PF00440"/>
    </source>
</evidence>
<keyword evidence="3" id="KW-0804">Transcription</keyword>
<dbReference type="Gene3D" id="1.10.357.10">
    <property type="entry name" value="Tetracycline Repressor, domain 2"/>
    <property type="match status" value="1"/>
</dbReference>
<dbReference type="Pfam" id="PF02909">
    <property type="entry name" value="TetR_C_1"/>
    <property type="match status" value="1"/>
</dbReference>
<feature type="domain" description="Tetracycline repressor TetR C-terminal" evidence="5">
    <location>
        <begin position="81"/>
        <end position="212"/>
    </location>
</feature>
<dbReference type="SUPFAM" id="SSF46689">
    <property type="entry name" value="Homeodomain-like"/>
    <property type="match status" value="1"/>
</dbReference>
<gene>
    <name evidence="6" type="ORF">VZC37_06540</name>
</gene>
<dbReference type="RefSeq" id="WP_330431583.1">
    <property type="nucleotide sequence ID" value="NZ_JAZDUF010000001.1"/>
</dbReference>
<name>A0ABU7MAD9_9ACTN</name>
<dbReference type="InterPro" id="IPR036271">
    <property type="entry name" value="Tet_transcr_reg_TetR-rel_C_sf"/>
</dbReference>